<dbReference type="EMBL" id="JAQJAN010000005">
    <property type="protein sequence ID" value="KAJ5728533.1"/>
    <property type="molecule type" value="Genomic_DNA"/>
</dbReference>
<protein>
    <recommendedName>
        <fullName evidence="3">ChrR-like cupin domain-containing protein</fullName>
    </recommendedName>
</protein>
<dbReference type="InterPro" id="IPR011051">
    <property type="entry name" value="RmlC_Cupin_sf"/>
</dbReference>
<comment type="caution">
    <text evidence="1">The sequence shown here is derived from an EMBL/GenBank/DDBJ whole genome shotgun (WGS) entry which is preliminary data.</text>
</comment>
<dbReference type="Proteomes" id="UP001215712">
    <property type="component" value="Unassembled WGS sequence"/>
</dbReference>
<organism evidence="1 2">
    <name type="scientific">Penicillium malachiteum</name>
    <dbReference type="NCBI Taxonomy" id="1324776"/>
    <lineage>
        <taxon>Eukaryota</taxon>
        <taxon>Fungi</taxon>
        <taxon>Dikarya</taxon>
        <taxon>Ascomycota</taxon>
        <taxon>Pezizomycotina</taxon>
        <taxon>Eurotiomycetes</taxon>
        <taxon>Eurotiomycetidae</taxon>
        <taxon>Eurotiales</taxon>
        <taxon>Aspergillaceae</taxon>
        <taxon>Penicillium</taxon>
    </lineage>
</organism>
<proteinExistence type="predicted"/>
<dbReference type="Gene3D" id="2.60.120.10">
    <property type="entry name" value="Jelly Rolls"/>
    <property type="match status" value="1"/>
</dbReference>
<accession>A0AAD6MXF5</accession>
<evidence type="ECO:0000313" key="1">
    <source>
        <dbReference type="EMBL" id="KAJ5728533.1"/>
    </source>
</evidence>
<reference evidence="1" key="1">
    <citation type="journal article" date="2023" name="IMA Fungus">
        <title>Comparative genomic study of the Penicillium genus elucidates a diverse pangenome and 15 lateral gene transfer events.</title>
        <authorList>
            <person name="Petersen C."/>
            <person name="Sorensen T."/>
            <person name="Nielsen M.R."/>
            <person name="Sondergaard T.E."/>
            <person name="Sorensen J.L."/>
            <person name="Fitzpatrick D.A."/>
            <person name="Frisvad J.C."/>
            <person name="Nielsen K.L."/>
        </authorList>
    </citation>
    <scope>NUCLEOTIDE SEQUENCE</scope>
    <source>
        <strain evidence="1">IBT 17514</strain>
    </source>
</reference>
<gene>
    <name evidence="1" type="ORF">N7493_004863</name>
</gene>
<dbReference type="SUPFAM" id="SSF51182">
    <property type="entry name" value="RmlC-like cupins"/>
    <property type="match status" value="1"/>
</dbReference>
<evidence type="ECO:0000313" key="2">
    <source>
        <dbReference type="Proteomes" id="UP001215712"/>
    </source>
</evidence>
<reference evidence="1" key="2">
    <citation type="submission" date="2023-01" db="EMBL/GenBank/DDBJ databases">
        <authorList>
            <person name="Petersen C."/>
        </authorList>
    </citation>
    <scope>NUCLEOTIDE SEQUENCE</scope>
    <source>
        <strain evidence="1">IBT 17514</strain>
    </source>
</reference>
<name>A0AAD6MXF5_9EURO</name>
<evidence type="ECO:0008006" key="3">
    <source>
        <dbReference type="Google" id="ProtNLM"/>
    </source>
</evidence>
<dbReference type="InterPro" id="IPR014710">
    <property type="entry name" value="RmlC-like_jellyroll"/>
</dbReference>
<keyword evidence="2" id="KW-1185">Reference proteome</keyword>
<dbReference type="AlphaFoldDB" id="A0AAD6MXF5"/>
<sequence length="114" mass="12389">MAPPVERPLAEAVPYSGPLLTGVANDLVIPSLEQDWWAIPGSYSYEPPGDIHTLEVPEGVEKMVTLFHVTGSYTYVEPDGTPVGVEDVFTQLETAKAHYESVGIGADYVMLLVR</sequence>